<accession>A0AAQ3L4V2</accession>
<dbReference type="InterPro" id="IPR045880">
    <property type="entry name" value="ZCF37"/>
</dbReference>
<reference evidence="3 4" key="1">
    <citation type="submission" date="2023-10" db="EMBL/GenBank/DDBJ databases">
        <title>Chromosome-scale genome assembly provides insights into flower coloration mechanisms of Canna indica.</title>
        <authorList>
            <person name="Li C."/>
        </authorList>
    </citation>
    <scope>NUCLEOTIDE SEQUENCE [LARGE SCALE GENOMIC DNA]</scope>
    <source>
        <tissue evidence="3">Flower</tissue>
    </source>
</reference>
<dbReference type="AlphaFoldDB" id="A0AAQ3L4V2"/>
<dbReference type="PANTHER" id="PTHR35275:SF1">
    <property type="entry name" value="OS07G0585900 PROTEIN"/>
    <property type="match status" value="1"/>
</dbReference>
<evidence type="ECO:0000313" key="4">
    <source>
        <dbReference type="Proteomes" id="UP001327560"/>
    </source>
</evidence>
<keyword evidence="2" id="KW-0472">Membrane</keyword>
<keyword evidence="2" id="KW-1133">Transmembrane helix</keyword>
<keyword evidence="2" id="KW-0812">Transmembrane</keyword>
<protein>
    <recommendedName>
        <fullName evidence="5">ZCF37</fullName>
    </recommendedName>
</protein>
<sequence length="232" mass="26146">MAHIFDRSNQTTPAKTMFCGASSLKNIDDSDEPQSPASPRSKKKASKNPYSTRGLDKYSTVLGELEHRRTKIMEKAGAGVSTVKFVYSDSSDWIPVVVRQRNQKEDDHTTTKTTKVSGPIKQQPAVISATEEGGKRLGTTEKKSWGCGFREVIKGWKWRSYYWGLVMVLALLCSVMFGRVFAICCVLIWWYLVPMVHGEDWGVGRSIKGYGRRMKNNRWITATSHSSLSKKN</sequence>
<name>A0AAQ3L4V2_9LILI</name>
<dbReference type="Proteomes" id="UP001327560">
    <property type="component" value="Chromosome 9"/>
</dbReference>
<evidence type="ECO:0000313" key="3">
    <source>
        <dbReference type="EMBL" id="WOL18608.1"/>
    </source>
</evidence>
<feature type="transmembrane region" description="Helical" evidence="2">
    <location>
        <begin position="161"/>
        <end position="192"/>
    </location>
</feature>
<evidence type="ECO:0008006" key="5">
    <source>
        <dbReference type="Google" id="ProtNLM"/>
    </source>
</evidence>
<proteinExistence type="predicted"/>
<gene>
    <name evidence="3" type="ORF">Cni_G27405</name>
</gene>
<organism evidence="3 4">
    <name type="scientific">Canna indica</name>
    <name type="common">Indian-shot</name>
    <dbReference type="NCBI Taxonomy" id="4628"/>
    <lineage>
        <taxon>Eukaryota</taxon>
        <taxon>Viridiplantae</taxon>
        <taxon>Streptophyta</taxon>
        <taxon>Embryophyta</taxon>
        <taxon>Tracheophyta</taxon>
        <taxon>Spermatophyta</taxon>
        <taxon>Magnoliopsida</taxon>
        <taxon>Liliopsida</taxon>
        <taxon>Zingiberales</taxon>
        <taxon>Cannaceae</taxon>
        <taxon>Canna</taxon>
    </lineage>
</organism>
<feature type="region of interest" description="Disordered" evidence="1">
    <location>
        <begin position="1"/>
        <end position="54"/>
    </location>
</feature>
<dbReference type="EMBL" id="CP136898">
    <property type="protein sequence ID" value="WOL18608.1"/>
    <property type="molecule type" value="Genomic_DNA"/>
</dbReference>
<feature type="region of interest" description="Disordered" evidence="1">
    <location>
        <begin position="101"/>
        <end position="131"/>
    </location>
</feature>
<evidence type="ECO:0000256" key="2">
    <source>
        <dbReference type="SAM" id="Phobius"/>
    </source>
</evidence>
<dbReference type="PANTHER" id="PTHR35275">
    <property type="entry name" value="ZCF37"/>
    <property type="match status" value="1"/>
</dbReference>
<keyword evidence="4" id="KW-1185">Reference proteome</keyword>
<evidence type="ECO:0000256" key="1">
    <source>
        <dbReference type="SAM" id="MobiDB-lite"/>
    </source>
</evidence>